<comment type="caution">
    <text evidence="1">The sequence shown here is derived from an EMBL/GenBank/DDBJ whole genome shotgun (WGS) entry which is preliminary data.</text>
</comment>
<keyword evidence="2" id="KW-1185">Reference proteome</keyword>
<name>A0ABT8U0S2_9ACTN</name>
<dbReference type="Proteomes" id="UP001168363">
    <property type="component" value="Unassembled WGS sequence"/>
</dbReference>
<organism evidence="1 2">
    <name type="scientific">Nocardioides cremeus</name>
    <dbReference type="NCBI Taxonomy" id="3058044"/>
    <lineage>
        <taxon>Bacteria</taxon>
        <taxon>Bacillati</taxon>
        <taxon>Actinomycetota</taxon>
        <taxon>Actinomycetes</taxon>
        <taxon>Propionibacteriales</taxon>
        <taxon>Nocardioidaceae</taxon>
        <taxon>Nocardioides</taxon>
    </lineage>
</organism>
<dbReference type="EMBL" id="JAULSC010000206">
    <property type="protein sequence ID" value="MDO3398207.1"/>
    <property type="molecule type" value="Genomic_DNA"/>
</dbReference>
<evidence type="ECO:0008006" key="3">
    <source>
        <dbReference type="Google" id="ProtNLM"/>
    </source>
</evidence>
<sequence>MASPYGLTTEKGLSDFLSATQSGHTNVKLLSGGTANYVYRCTKEDGSTSIFKHAAPYLHSN</sequence>
<gene>
    <name evidence="1" type="ORF">QWJ41_21030</name>
</gene>
<evidence type="ECO:0000313" key="2">
    <source>
        <dbReference type="Proteomes" id="UP001168363"/>
    </source>
</evidence>
<dbReference type="RefSeq" id="WP_302710431.1">
    <property type="nucleotide sequence ID" value="NZ_JAULSC010000206.1"/>
</dbReference>
<accession>A0ABT8U0S2</accession>
<evidence type="ECO:0000313" key="1">
    <source>
        <dbReference type="EMBL" id="MDO3398207.1"/>
    </source>
</evidence>
<dbReference type="Gene3D" id="3.30.200.20">
    <property type="entry name" value="Phosphorylase Kinase, domain 1"/>
    <property type="match status" value="1"/>
</dbReference>
<protein>
    <recommendedName>
        <fullName evidence="3">Aminoglycoside phosphotransferase domain-containing protein</fullName>
    </recommendedName>
</protein>
<proteinExistence type="predicted"/>
<reference evidence="1" key="1">
    <citation type="submission" date="2023-06" db="EMBL/GenBank/DDBJ databases">
        <title>Genome sequence of Nocardioides sp. SOB44.</title>
        <authorList>
            <person name="Zhang G."/>
        </authorList>
    </citation>
    <scope>NUCLEOTIDE SEQUENCE</scope>
    <source>
        <strain evidence="1">SOB44</strain>
    </source>
</reference>
<feature type="non-terminal residue" evidence="1">
    <location>
        <position position="61"/>
    </location>
</feature>